<evidence type="ECO:0000259" key="7">
    <source>
        <dbReference type="Pfam" id="PF00248"/>
    </source>
</evidence>
<dbReference type="EMBL" id="NGJS01000001">
    <property type="protein sequence ID" value="RSU00590.1"/>
    <property type="molecule type" value="Genomic_DNA"/>
</dbReference>
<feature type="binding site" evidence="5">
    <location>
        <position position="109"/>
    </location>
    <ligand>
        <name>substrate</name>
    </ligand>
</feature>
<dbReference type="GO" id="GO:0016616">
    <property type="term" value="F:oxidoreductase activity, acting on the CH-OH group of donors, NAD or NADP as acceptor"/>
    <property type="evidence" value="ECO:0007669"/>
    <property type="project" value="UniProtKB-ARBA"/>
</dbReference>
<feature type="domain" description="NADP-dependent oxidoreductase" evidence="7">
    <location>
        <begin position="17"/>
        <end position="203"/>
    </location>
</feature>
<protein>
    <submittedName>
        <fullName evidence="8">2,5-diketo-D-gluconic acid reductase</fullName>
    </submittedName>
</protein>
<dbReference type="InterPro" id="IPR018170">
    <property type="entry name" value="Aldo/ket_reductase_CS"/>
</dbReference>
<feature type="site" description="Lowers pKa of active site Tyr" evidence="6">
    <location>
        <position position="76"/>
    </location>
</feature>
<evidence type="ECO:0000256" key="3">
    <source>
        <dbReference type="ARBA" id="ARBA00023002"/>
    </source>
</evidence>
<dbReference type="PANTHER" id="PTHR43827:SF3">
    <property type="entry name" value="NADP-DEPENDENT OXIDOREDUCTASE DOMAIN-CONTAINING PROTEIN"/>
    <property type="match status" value="1"/>
</dbReference>
<dbReference type="Gene3D" id="3.20.20.100">
    <property type="entry name" value="NADP-dependent oxidoreductase domain"/>
    <property type="match status" value="1"/>
</dbReference>
<comment type="caution">
    <text evidence="8">The sequence shown here is derived from an EMBL/GenBank/DDBJ whole genome shotgun (WGS) entry which is preliminary data.</text>
</comment>
<dbReference type="PROSITE" id="PS00062">
    <property type="entry name" value="ALDOKETO_REDUCTASE_2"/>
    <property type="match status" value="1"/>
</dbReference>
<name>A0A430A2C6_9ENTE</name>
<evidence type="ECO:0000256" key="1">
    <source>
        <dbReference type="ARBA" id="ARBA00007905"/>
    </source>
</evidence>
<dbReference type="FunFam" id="3.20.20.100:FF:000002">
    <property type="entry name" value="2,5-diketo-D-gluconic acid reductase A"/>
    <property type="match status" value="1"/>
</dbReference>
<dbReference type="OrthoDB" id="9804790at2"/>
<evidence type="ECO:0000256" key="2">
    <source>
        <dbReference type="ARBA" id="ARBA00022857"/>
    </source>
</evidence>
<dbReference type="RefSeq" id="WP_125982916.1">
    <property type="nucleotide sequence ID" value="NZ_NGJS01000001.1"/>
</dbReference>
<comment type="similarity">
    <text evidence="1">Belongs to the aldo/keto reductase family.</text>
</comment>
<dbReference type="AlphaFoldDB" id="A0A430A2C6"/>
<feature type="active site" description="Proton donor" evidence="4">
    <location>
        <position position="51"/>
    </location>
</feature>
<accession>A0A430A2C6</accession>
<keyword evidence="2" id="KW-0521">NADP</keyword>
<evidence type="ECO:0000256" key="6">
    <source>
        <dbReference type="PIRSR" id="PIRSR000097-3"/>
    </source>
</evidence>
<dbReference type="SUPFAM" id="SSF51430">
    <property type="entry name" value="NAD(P)-linked oxidoreductase"/>
    <property type="match status" value="1"/>
</dbReference>
<dbReference type="InterPro" id="IPR023210">
    <property type="entry name" value="NADP_OxRdtase_dom"/>
</dbReference>
<proteinExistence type="inferred from homology"/>
<evidence type="ECO:0000313" key="9">
    <source>
        <dbReference type="Proteomes" id="UP000287857"/>
    </source>
</evidence>
<sequence>MIFDENFQLNNGILIPKLGLGTWLIPEDKAAFAVESAVKIGYRLIDTAQAYDSRFEVAQGIRNCGIDREQLFITSKVSANAKTFESAKQSISDILTEMDLDYIDLMLIHSPQPWDEFRGDKRYFKENINVWRALEEAYKEGKVRAIGVSNFLIDDLENIIENCNIVPMVNQVLCHISNTPMDVINFCQSNNILVESYSPIAHGETLKDPLIKEMADKYHVSVPQLCIRYDLQLNTVVLPKTGNPEHMKDNAAVDFIISDGDMEKLKHIKKLDSYGDSAKFPVYNGK</sequence>
<gene>
    <name evidence="8" type="ORF">CBF37_00835</name>
</gene>
<evidence type="ECO:0000313" key="8">
    <source>
        <dbReference type="EMBL" id="RSU00590.1"/>
    </source>
</evidence>
<dbReference type="PANTHER" id="PTHR43827">
    <property type="entry name" value="2,5-DIKETO-D-GLUCONIC ACID REDUCTASE"/>
    <property type="match status" value="1"/>
</dbReference>
<dbReference type="InterPro" id="IPR036812">
    <property type="entry name" value="NAD(P)_OxRdtase_dom_sf"/>
</dbReference>
<dbReference type="PRINTS" id="PR00069">
    <property type="entry name" value="ALDKETRDTASE"/>
</dbReference>
<keyword evidence="9" id="KW-1185">Reference proteome</keyword>
<evidence type="ECO:0000256" key="4">
    <source>
        <dbReference type="PIRSR" id="PIRSR000097-1"/>
    </source>
</evidence>
<dbReference type="InterPro" id="IPR020471">
    <property type="entry name" value="AKR"/>
</dbReference>
<organism evidence="8 9">
    <name type="scientific">Vagococcus vulneris</name>
    <dbReference type="NCBI Taxonomy" id="1977869"/>
    <lineage>
        <taxon>Bacteria</taxon>
        <taxon>Bacillati</taxon>
        <taxon>Bacillota</taxon>
        <taxon>Bacilli</taxon>
        <taxon>Lactobacillales</taxon>
        <taxon>Enterococcaceae</taxon>
        <taxon>Vagococcus</taxon>
    </lineage>
</organism>
<keyword evidence="3" id="KW-0560">Oxidoreductase</keyword>
<evidence type="ECO:0000256" key="5">
    <source>
        <dbReference type="PIRSR" id="PIRSR000097-2"/>
    </source>
</evidence>
<dbReference type="CDD" id="cd19071">
    <property type="entry name" value="AKR_AKR1-5-like"/>
    <property type="match status" value="1"/>
</dbReference>
<dbReference type="Pfam" id="PF00248">
    <property type="entry name" value="Aldo_ket_red"/>
    <property type="match status" value="1"/>
</dbReference>
<dbReference type="Proteomes" id="UP000287857">
    <property type="component" value="Unassembled WGS sequence"/>
</dbReference>
<reference evidence="8 9" key="1">
    <citation type="submission" date="2017-05" db="EMBL/GenBank/DDBJ databases">
        <title>Vagococcus spp. assemblies.</title>
        <authorList>
            <person name="Gulvik C.A."/>
        </authorList>
    </citation>
    <scope>NUCLEOTIDE SEQUENCE [LARGE SCALE GENOMIC DNA]</scope>
    <source>
        <strain evidence="8 9">SS1995</strain>
    </source>
</reference>
<dbReference type="PIRSF" id="PIRSF000097">
    <property type="entry name" value="AKR"/>
    <property type="match status" value="1"/>
</dbReference>